<dbReference type="Pfam" id="PF00528">
    <property type="entry name" value="BPD_transp_1"/>
    <property type="match status" value="1"/>
</dbReference>
<dbReference type="RefSeq" id="WP_200197819.1">
    <property type="nucleotide sequence ID" value="NZ_JAENHM010000073.1"/>
</dbReference>
<keyword evidence="8 9" id="KW-0472">Membrane</keyword>
<keyword evidence="5 10" id="KW-1003">Cell membrane</keyword>
<keyword evidence="13" id="KW-1185">Reference proteome</keyword>
<protein>
    <recommendedName>
        <fullName evidence="3 10">sn-glycerol-3-phosphate transport system permease protein UgpE</fullName>
    </recommendedName>
</protein>
<feature type="transmembrane region" description="Helical" evidence="9">
    <location>
        <begin position="113"/>
        <end position="131"/>
    </location>
</feature>
<evidence type="ECO:0000256" key="2">
    <source>
        <dbReference type="ARBA" id="ARBA00011557"/>
    </source>
</evidence>
<dbReference type="Gene3D" id="1.10.3720.10">
    <property type="entry name" value="MetI-like"/>
    <property type="match status" value="1"/>
</dbReference>
<evidence type="ECO:0000256" key="1">
    <source>
        <dbReference type="ARBA" id="ARBA00004651"/>
    </source>
</evidence>
<comment type="subcellular location">
    <subcellularLocation>
        <location evidence="10">Cell inner membrane</location>
        <topology evidence="10">Multi-pass membrane protein</topology>
    </subcellularLocation>
    <subcellularLocation>
        <location evidence="1 9">Cell membrane</location>
        <topology evidence="1 9">Multi-pass membrane protein</topology>
    </subcellularLocation>
</comment>
<dbReference type="PANTHER" id="PTHR43744">
    <property type="entry name" value="ABC TRANSPORTER PERMEASE PROTEIN MG189-RELATED-RELATED"/>
    <property type="match status" value="1"/>
</dbReference>
<evidence type="ECO:0000256" key="4">
    <source>
        <dbReference type="ARBA" id="ARBA00022448"/>
    </source>
</evidence>
<dbReference type="SUPFAM" id="SSF161098">
    <property type="entry name" value="MetI-like"/>
    <property type="match status" value="1"/>
</dbReference>
<sequence>MKTTRVIDLVPHIVLIAGVLIFAYPIYVTLIGSTWDSGTIGRGGLPLWPGGQGAANYAQAWAGEAGDRAMYTPVRTMMLNSLVMALSIALGKIAISILSAYAVAFFRFPLRMAFFWLIFITLMLPVEVRIIPTYKVVADLGLINTYAGLAIPLIASATATLLFRQFFLTIPDELLEAAKIDGAGPVRFLIDVVLPLSRTNIAALFVILFIYGWNQYLWPLLVTSSGDMETIVTGITKMIGTGESANDWHIIMATTVLAMLPPVAVVVLMQRWFVKGLVDSEK</sequence>
<feature type="transmembrane region" description="Helical" evidence="9">
    <location>
        <begin position="143"/>
        <end position="167"/>
    </location>
</feature>
<feature type="transmembrane region" description="Helical" evidence="9">
    <location>
        <begin position="82"/>
        <end position="106"/>
    </location>
</feature>
<evidence type="ECO:0000313" key="13">
    <source>
        <dbReference type="Proteomes" id="UP000652760"/>
    </source>
</evidence>
<keyword evidence="4 9" id="KW-0813">Transport</keyword>
<organism evidence="12 13">
    <name type="scientific">Azospirillum endophyticum</name>
    <dbReference type="NCBI Taxonomy" id="2800326"/>
    <lineage>
        <taxon>Bacteria</taxon>
        <taxon>Pseudomonadati</taxon>
        <taxon>Pseudomonadota</taxon>
        <taxon>Alphaproteobacteria</taxon>
        <taxon>Rhodospirillales</taxon>
        <taxon>Azospirillaceae</taxon>
        <taxon>Azospirillum</taxon>
    </lineage>
</organism>
<evidence type="ECO:0000256" key="5">
    <source>
        <dbReference type="ARBA" id="ARBA00022475"/>
    </source>
</evidence>
<dbReference type="CDD" id="cd06261">
    <property type="entry name" value="TM_PBP2"/>
    <property type="match status" value="1"/>
</dbReference>
<comment type="caution">
    <text evidence="12">The sequence shown here is derived from an EMBL/GenBank/DDBJ whole genome shotgun (WGS) entry which is preliminary data.</text>
</comment>
<dbReference type="InterPro" id="IPR035906">
    <property type="entry name" value="MetI-like_sf"/>
</dbReference>
<dbReference type="InterPro" id="IPR000515">
    <property type="entry name" value="MetI-like"/>
</dbReference>
<keyword evidence="10" id="KW-0997">Cell inner membrane</keyword>
<evidence type="ECO:0000313" key="12">
    <source>
        <dbReference type="EMBL" id="MBK1841118.1"/>
    </source>
</evidence>
<evidence type="ECO:0000256" key="9">
    <source>
        <dbReference type="RuleBase" id="RU363032"/>
    </source>
</evidence>
<evidence type="ECO:0000256" key="8">
    <source>
        <dbReference type="ARBA" id="ARBA00023136"/>
    </source>
</evidence>
<gene>
    <name evidence="10 12" type="primary">ugpE</name>
    <name evidence="12" type="ORF">JHL17_27325</name>
</gene>
<dbReference type="PROSITE" id="PS50928">
    <property type="entry name" value="ABC_TM1"/>
    <property type="match status" value="1"/>
</dbReference>
<evidence type="ECO:0000256" key="3">
    <source>
        <dbReference type="ARBA" id="ARBA00020515"/>
    </source>
</evidence>
<accession>A0ABS1FCE8</accession>
<dbReference type="PANTHER" id="PTHR43744:SF8">
    <property type="entry name" value="SN-GLYCEROL-3-PHOSPHATE TRANSPORT SYSTEM PERMEASE PROTEIN UGPE"/>
    <property type="match status" value="1"/>
</dbReference>
<dbReference type="EMBL" id="JAENHM010000073">
    <property type="protein sequence ID" value="MBK1841118.1"/>
    <property type="molecule type" value="Genomic_DNA"/>
</dbReference>
<feature type="domain" description="ABC transmembrane type-1" evidence="11">
    <location>
        <begin position="78"/>
        <end position="269"/>
    </location>
</feature>
<comment type="subunit">
    <text evidence="2 10">The complex is composed of two ATP-binding proteins (UgpC), two transmembrane proteins (UgpA and UgpE) and a solute-binding protein (UgpB).</text>
</comment>
<reference evidence="13" key="1">
    <citation type="submission" date="2021-01" db="EMBL/GenBank/DDBJ databases">
        <title>Genome public.</title>
        <authorList>
            <person name="Liu C."/>
            <person name="Sun Q."/>
        </authorList>
    </citation>
    <scope>NUCLEOTIDE SEQUENCE [LARGE SCALE GENOMIC DNA]</scope>
    <source>
        <strain evidence="13">YIM B02556</strain>
    </source>
</reference>
<evidence type="ECO:0000256" key="10">
    <source>
        <dbReference type="RuleBase" id="RU363056"/>
    </source>
</evidence>
<keyword evidence="7 9" id="KW-1133">Transmembrane helix</keyword>
<comment type="similarity">
    <text evidence="9">Belongs to the binding-protein-dependent transport system permease family.</text>
</comment>
<evidence type="ECO:0000256" key="6">
    <source>
        <dbReference type="ARBA" id="ARBA00022692"/>
    </source>
</evidence>
<dbReference type="Proteomes" id="UP000652760">
    <property type="component" value="Unassembled WGS sequence"/>
</dbReference>
<feature type="transmembrane region" description="Helical" evidence="9">
    <location>
        <begin position="9"/>
        <end position="27"/>
    </location>
</feature>
<evidence type="ECO:0000256" key="7">
    <source>
        <dbReference type="ARBA" id="ARBA00022989"/>
    </source>
</evidence>
<dbReference type="NCBIfam" id="NF008210">
    <property type="entry name" value="PRK10973.1"/>
    <property type="match status" value="1"/>
</dbReference>
<proteinExistence type="inferred from homology"/>
<comment type="function">
    <text evidence="10">Part of the ABC transporter complex UgpBAEC involved in sn-glycerol-3-phosphate (G3P) import. Probably responsible for the translocation of the substrate across the membrane.</text>
</comment>
<feature type="transmembrane region" description="Helical" evidence="9">
    <location>
        <begin position="188"/>
        <end position="213"/>
    </location>
</feature>
<feature type="transmembrane region" description="Helical" evidence="9">
    <location>
        <begin position="248"/>
        <end position="269"/>
    </location>
</feature>
<evidence type="ECO:0000259" key="11">
    <source>
        <dbReference type="PROSITE" id="PS50928"/>
    </source>
</evidence>
<keyword evidence="6 9" id="KW-0812">Transmembrane</keyword>
<name>A0ABS1FCE8_9PROT</name>